<reference evidence="2 3" key="1">
    <citation type="submission" date="2013-03" db="EMBL/GenBank/DDBJ databases">
        <title>Whole genome shotgun sequencing of Clostridium sartagoforme AAU1.</title>
        <authorList>
            <person name="Joshi C.G."/>
            <person name="Duggirala S.M."/>
            <person name="Nathani N.M."/>
            <person name="Bhatt V.D."/>
            <person name="Patel A.K."/>
            <person name="Pandya P.R."/>
            <person name="KaPatel J.A."/>
        </authorList>
    </citation>
    <scope>NUCLEOTIDE SEQUENCE [LARGE SCALE GENOMIC DNA]</scope>
    <source>
        <strain evidence="2 3">AAU1</strain>
    </source>
</reference>
<dbReference type="RefSeq" id="WP_016207528.1">
    <property type="nucleotide sequence ID" value="NZ_ASRV01000130.1"/>
</dbReference>
<feature type="signal peptide" evidence="1">
    <location>
        <begin position="1"/>
        <end position="25"/>
    </location>
</feature>
<accession>R9C7Y3</accession>
<gene>
    <name evidence="2" type="ORF">A500_10934</name>
</gene>
<dbReference type="Proteomes" id="UP000013988">
    <property type="component" value="Unassembled WGS sequence"/>
</dbReference>
<sequence length="115" mass="12523">MIKKLPIILMSFIIAASITSSNTQAKAEALNNKPSLDTEVIQPMDDGTFRLLVSATVYTSPSEMSYAITKLSAGTTLRRVESGPTYDSVGRAWYHISSFQNNYTGWVLGSTGVLQ</sequence>
<evidence type="ECO:0000313" key="3">
    <source>
        <dbReference type="Proteomes" id="UP000013988"/>
    </source>
</evidence>
<organism evidence="2 3">
    <name type="scientific">Clostridium sartagoforme AAU1</name>
    <dbReference type="NCBI Taxonomy" id="1202534"/>
    <lineage>
        <taxon>Bacteria</taxon>
        <taxon>Bacillati</taxon>
        <taxon>Bacillota</taxon>
        <taxon>Clostridia</taxon>
        <taxon>Eubacteriales</taxon>
        <taxon>Clostridiaceae</taxon>
        <taxon>Clostridium</taxon>
    </lineage>
</organism>
<dbReference type="PATRIC" id="fig|1202534.3.peg.2167"/>
<evidence type="ECO:0000256" key="1">
    <source>
        <dbReference type="SAM" id="SignalP"/>
    </source>
</evidence>
<feature type="chain" id="PRO_5039416974" description="SH3b domain-containing protein" evidence="1">
    <location>
        <begin position="26"/>
        <end position="115"/>
    </location>
</feature>
<dbReference type="EMBL" id="ASRV01000130">
    <property type="protein sequence ID" value="EOR25120.1"/>
    <property type="molecule type" value="Genomic_DNA"/>
</dbReference>
<dbReference type="AlphaFoldDB" id="R9C7Y3"/>
<proteinExistence type="predicted"/>
<keyword evidence="3" id="KW-1185">Reference proteome</keyword>
<evidence type="ECO:0008006" key="4">
    <source>
        <dbReference type="Google" id="ProtNLM"/>
    </source>
</evidence>
<dbReference type="Gene3D" id="2.30.30.40">
    <property type="entry name" value="SH3 Domains"/>
    <property type="match status" value="1"/>
</dbReference>
<name>R9C7Y3_9CLOT</name>
<comment type="caution">
    <text evidence="2">The sequence shown here is derived from an EMBL/GenBank/DDBJ whole genome shotgun (WGS) entry which is preliminary data.</text>
</comment>
<protein>
    <recommendedName>
        <fullName evidence="4">SH3b domain-containing protein</fullName>
    </recommendedName>
</protein>
<evidence type="ECO:0000313" key="2">
    <source>
        <dbReference type="EMBL" id="EOR25120.1"/>
    </source>
</evidence>
<keyword evidence="1" id="KW-0732">Signal</keyword>